<dbReference type="PROSITE" id="PS00216">
    <property type="entry name" value="SUGAR_TRANSPORT_1"/>
    <property type="match status" value="1"/>
</dbReference>
<feature type="transmembrane region" description="Helical" evidence="8">
    <location>
        <begin position="334"/>
        <end position="359"/>
    </location>
</feature>
<evidence type="ECO:0000256" key="8">
    <source>
        <dbReference type="RuleBase" id="RU365088"/>
    </source>
</evidence>
<keyword evidence="4" id="KW-1003">Cell membrane</keyword>
<evidence type="ECO:0000313" key="10">
    <source>
        <dbReference type="EMBL" id="MBB2159506.1"/>
    </source>
</evidence>
<dbReference type="Proteomes" id="UP000589085">
    <property type="component" value="Unassembled WGS sequence"/>
</dbReference>
<name>A0A7W4NKM5_9PROT</name>
<evidence type="ECO:0000256" key="2">
    <source>
        <dbReference type="ARBA" id="ARBA00006236"/>
    </source>
</evidence>
<comment type="similarity">
    <text evidence="2 8">Belongs to the major facilitator superfamily. Bcr/CmlA family.</text>
</comment>
<protein>
    <recommendedName>
        <fullName evidence="8">Bcr/CflA family efflux transporter</fullName>
    </recommendedName>
</protein>
<dbReference type="InterPro" id="IPR011701">
    <property type="entry name" value="MFS"/>
</dbReference>
<dbReference type="CDD" id="cd17320">
    <property type="entry name" value="MFS_MdfA_MDR_like"/>
    <property type="match status" value="1"/>
</dbReference>
<organism evidence="10 11">
    <name type="scientific">Gluconacetobacter sacchari</name>
    <dbReference type="NCBI Taxonomy" id="92759"/>
    <lineage>
        <taxon>Bacteria</taxon>
        <taxon>Pseudomonadati</taxon>
        <taxon>Pseudomonadota</taxon>
        <taxon>Alphaproteobacteria</taxon>
        <taxon>Acetobacterales</taxon>
        <taxon>Acetobacteraceae</taxon>
        <taxon>Gluconacetobacter</taxon>
    </lineage>
</organism>
<feature type="transmembrane region" description="Helical" evidence="8">
    <location>
        <begin position="66"/>
        <end position="83"/>
    </location>
</feature>
<comment type="caution">
    <text evidence="10">The sequence shown here is derived from an EMBL/GenBank/DDBJ whole genome shotgun (WGS) entry which is preliminary data.</text>
</comment>
<dbReference type="GO" id="GO:1990961">
    <property type="term" value="P:xenobiotic detoxification by transmembrane export across the plasma membrane"/>
    <property type="evidence" value="ECO:0007669"/>
    <property type="project" value="InterPro"/>
</dbReference>
<dbReference type="InterPro" id="IPR020846">
    <property type="entry name" value="MFS_dom"/>
</dbReference>
<dbReference type="Pfam" id="PF07690">
    <property type="entry name" value="MFS_1"/>
    <property type="match status" value="1"/>
</dbReference>
<feature type="transmembrane region" description="Helical" evidence="8">
    <location>
        <begin position="230"/>
        <end position="248"/>
    </location>
</feature>
<evidence type="ECO:0000256" key="6">
    <source>
        <dbReference type="ARBA" id="ARBA00022989"/>
    </source>
</evidence>
<dbReference type="SUPFAM" id="SSF103473">
    <property type="entry name" value="MFS general substrate transporter"/>
    <property type="match status" value="1"/>
</dbReference>
<feature type="transmembrane region" description="Helical" evidence="8">
    <location>
        <begin position="154"/>
        <end position="175"/>
    </location>
</feature>
<feature type="transmembrane region" description="Helical" evidence="8">
    <location>
        <begin position="95"/>
        <end position="116"/>
    </location>
</feature>
<evidence type="ECO:0000256" key="3">
    <source>
        <dbReference type="ARBA" id="ARBA00022448"/>
    </source>
</evidence>
<accession>A0A7W4NKM5</accession>
<dbReference type="GO" id="GO:0042910">
    <property type="term" value="F:xenobiotic transmembrane transporter activity"/>
    <property type="evidence" value="ECO:0007669"/>
    <property type="project" value="InterPro"/>
</dbReference>
<dbReference type="NCBIfam" id="TIGR00710">
    <property type="entry name" value="efflux_Bcr_CflA"/>
    <property type="match status" value="1"/>
</dbReference>
<dbReference type="PANTHER" id="PTHR23502:SF132">
    <property type="entry name" value="POLYAMINE TRANSPORTER 2-RELATED"/>
    <property type="match status" value="1"/>
</dbReference>
<evidence type="ECO:0000256" key="7">
    <source>
        <dbReference type="ARBA" id="ARBA00023136"/>
    </source>
</evidence>
<dbReference type="Gene3D" id="1.20.1720.10">
    <property type="entry name" value="Multidrug resistance protein D"/>
    <property type="match status" value="1"/>
</dbReference>
<dbReference type="InterPro" id="IPR036259">
    <property type="entry name" value="MFS_trans_sf"/>
</dbReference>
<keyword evidence="8" id="KW-0997">Cell inner membrane</keyword>
<dbReference type="EMBL" id="JABEQJ010000004">
    <property type="protein sequence ID" value="MBB2159506.1"/>
    <property type="molecule type" value="Genomic_DNA"/>
</dbReference>
<dbReference type="PANTHER" id="PTHR23502">
    <property type="entry name" value="MAJOR FACILITATOR SUPERFAMILY"/>
    <property type="match status" value="1"/>
</dbReference>
<dbReference type="PROSITE" id="PS50850">
    <property type="entry name" value="MFS"/>
    <property type="match status" value="1"/>
</dbReference>
<dbReference type="GO" id="GO:0005886">
    <property type="term" value="C:plasma membrane"/>
    <property type="evidence" value="ECO:0007669"/>
    <property type="project" value="UniProtKB-SubCell"/>
</dbReference>
<evidence type="ECO:0000259" key="9">
    <source>
        <dbReference type="PROSITE" id="PS50850"/>
    </source>
</evidence>
<keyword evidence="3 8" id="KW-0813">Transport</keyword>
<dbReference type="InterPro" id="IPR004812">
    <property type="entry name" value="Efflux_drug-R_Bcr/CmlA"/>
</dbReference>
<feature type="transmembrane region" description="Helical" evidence="8">
    <location>
        <begin position="181"/>
        <end position="200"/>
    </location>
</feature>
<dbReference type="AlphaFoldDB" id="A0A7W4NKM5"/>
<dbReference type="RefSeq" id="WP_182996367.1">
    <property type="nucleotide sequence ID" value="NZ_JABEQJ010000004.1"/>
</dbReference>
<sequence>MAPSAIAVRSDDAPATAFASRSMNWIAILLGFLTAVGPVSTDIYLPAFPALEASLRAPAGSAEMTLAIWFVGLAVGQITMGPLSDRFGRRMPMLLGTLVYTLASVGCAMAADIWTFSSFRLLASLGASASLVIPSACVRDISYGNEAARMMSRLVLVMGVVPVLAPTLGGFVLSFTSWRSIFWASAAYGLICTVLVARVLPETLPERERSIMPPLALASRYGMLARDRGFITNAMIAGFGAFMSFTYLSAAPSVFIHLFGFTPAGFGMLFGVFAACMIGASQLNGVLVGRIDAGRILGLSVSTAVLGTVGMLVVSVVMAFAIHGGKMPHGLELVPLVLAMMVALGTTGIIGPNATVGAMADHPRLAGSASAFIGTLQYVLGAIAGALVGMLPRTTPVPMAGVMLLGAVIMLLMVLLRPARPAGEADDAAPAAPPAIH</sequence>
<gene>
    <name evidence="10" type="ORF">HLH48_04840</name>
</gene>
<keyword evidence="7 8" id="KW-0472">Membrane</keyword>
<feature type="transmembrane region" description="Helical" evidence="8">
    <location>
        <begin position="296"/>
        <end position="322"/>
    </location>
</feature>
<feature type="transmembrane region" description="Helical" evidence="8">
    <location>
        <begin position="25"/>
        <end position="46"/>
    </location>
</feature>
<comment type="subcellular location">
    <subcellularLocation>
        <location evidence="8">Cell inner membrane</location>
        <topology evidence="8">Multi-pass membrane protein</topology>
    </subcellularLocation>
    <subcellularLocation>
        <location evidence="1">Cell membrane</location>
        <topology evidence="1">Multi-pass membrane protein</topology>
    </subcellularLocation>
</comment>
<feature type="transmembrane region" description="Helical" evidence="8">
    <location>
        <begin position="122"/>
        <end position="142"/>
    </location>
</feature>
<feature type="transmembrane region" description="Helical" evidence="8">
    <location>
        <begin position="371"/>
        <end position="391"/>
    </location>
</feature>
<feature type="transmembrane region" description="Helical" evidence="8">
    <location>
        <begin position="397"/>
        <end position="416"/>
    </location>
</feature>
<keyword evidence="5 8" id="KW-0812">Transmembrane</keyword>
<feature type="domain" description="Major facilitator superfamily (MFS) profile" evidence="9">
    <location>
        <begin position="26"/>
        <end position="418"/>
    </location>
</feature>
<evidence type="ECO:0000256" key="5">
    <source>
        <dbReference type="ARBA" id="ARBA00022692"/>
    </source>
</evidence>
<evidence type="ECO:0000256" key="4">
    <source>
        <dbReference type="ARBA" id="ARBA00022475"/>
    </source>
</evidence>
<reference evidence="10 11" key="1">
    <citation type="submission" date="2020-04" db="EMBL/GenBank/DDBJ databases">
        <title>Description of novel Gluconacetobacter.</title>
        <authorList>
            <person name="Sombolestani A."/>
        </authorList>
    </citation>
    <scope>NUCLEOTIDE SEQUENCE [LARGE SCALE GENOMIC DNA]</scope>
    <source>
        <strain evidence="10 11">LMG 19747</strain>
    </source>
</reference>
<dbReference type="InterPro" id="IPR005829">
    <property type="entry name" value="Sugar_transporter_CS"/>
</dbReference>
<keyword evidence="6 8" id="KW-1133">Transmembrane helix</keyword>
<evidence type="ECO:0000313" key="11">
    <source>
        <dbReference type="Proteomes" id="UP000589085"/>
    </source>
</evidence>
<evidence type="ECO:0000256" key="1">
    <source>
        <dbReference type="ARBA" id="ARBA00004651"/>
    </source>
</evidence>
<proteinExistence type="inferred from homology"/>
<comment type="caution">
    <text evidence="8">Lacks conserved residue(s) required for the propagation of feature annotation.</text>
</comment>